<keyword evidence="5" id="KW-0663">Pyridoxal phosphate</keyword>
<evidence type="ECO:0000256" key="5">
    <source>
        <dbReference type="ARBA" id="ARBA00022898"/>
    </source>
</evidence>
<organism evidence="7 8">
    <name type="scientific">Nocardia rhizosphaerihabitans</name>
    <dbReference type="NCBI Taxonomy" id="1691570"/>
    <lineage>
        <taxon>Bacteria</taxon>
        <taxon>Bacillati</taxon>
        <taxon>Actinomycetota</taxon>
        <taxon>Actinomycetes</taxon>
        <taxon>Mycobacteriales</taxon>
        <taxon>Nocardiaceae</taxon>
        <taxon>Nocardia</taxon>
    </lineage>
</organism>
<sequence>MKVDHDQQDNTQRQQSRFAPTARWVRDLIIERNTYARPNMLFAGQSVSEEGAQLAYTLSMAHTPGTEAGDCVSFLANSTEEGISAAVKLARHTAARNNRSGQVLFIDPQQSLARYFDPVGDGLTDALVPGVRLVDSVKEAIDALPTESWGAVLIVLSAELDGQSEEVADLLRTAAADGAMRIVCDRRPVPVATGERQLPAATLDADVWVYGENLTDNQVPFGCSVMTRQAYTVWNNPVDCLAHSSTFGGNGVAATAALHVLRERGYLDDRAERALADIIASRRARNEAFARYVSPPAAGLLEAFELDFDIKQARGSLLTMRDGQTLLDCAGGAGASLRGHNPPEVRATVAAHDPAHDYFADLEQYLHTLTGFDHAFPAVSGATCVETALTLARLASPERKTIVTFRGNYSGKTLASLSMSKHGPQRSATIPEAFRPYYSNLVYIDPMSPNAKRDFERALDNDDVGLVWFELVQGFSCREISPDLVEMVDERKRTGGYLIGVDEVLTGGWRTGESFLAHPAAIASADFTTLAKPLSDMTIPMAVMLCRVDAVDRATRYDSTLVERLRYGYRNGLGAHLALDALRAVNTVEQHALRRRELQALRSGLERLAESSPLFEGVVGRGSHLRLAMNRRWFPQRSNSMLTLAVEGSLMDIMANRCRVLIADQRFFPPLFARPGTMQEAVDRLSVGLADVTPAHVYANLVSRISAHALRQTWRTTLRFGTGGRSRGRFQSPPEFGSRQRYDDSHRRTPLTSAPTE</sequence>
<accession>A0ABQ2L058</accession>
<dbReference type="Gene3D" id="3.90.1150.10">
    <property type="entry name" value="Aspartate Aminotransferase, domain 1"/>
    <property type="match status" value="2"/>
</dbReference>
<keyword evidence="3 7" id="KW-0032">Aminotransferase</keyword>
<dbReference type="SUPFAM" id="SSF53383">
    <property type="entry name" value="PLP-dependent transferases"/>
    <property type="match status" value="2"/>
</dbReference>
<keyword evidence="4" id="KW-0808">Transferase</keyword>
<dbReference type="InterPro" id="IPR015421">
    <property type="entry name" value="PyrdxlP-dep_Trfase_major"/>
</dbReference>
<dbReference type="PANTHER" id="PTHR11986:SF79">
    <property type="entry name" value="ACETYLORNITHINE AMINOTRANSFERASE, MITOCHONDRIAL"/>
    <property type="match status" value="1"/>
</dbReference>
<dbReference type="PANTHER" id="PTHR11986">
    <property type="entry name" value="AMINOTRANSFERASE CLASS III"/>
    <property type="match status" value="1"/>
</dbReference>
<dbReference type="Gene3D" id="3.40.640.10">
    <property type="entry name" value="Type I PLP-dependent aspartate aminotransferase-like (Major domain)"/>
    <property type="match status" value="2"/>
</dbReference>
<evidence type="ECO:0000256" key="3">
    <source>
        <dbReference type="ARBA" id="ARBA00022576"/>
    </source>
</evidence>
<evidence type="ECO:0000313" key="8">
    <source>
        <dbReference type="Proteomes" id="UP000658127"/>
    </source>
</evidence>
<evidence type="ECO:0000256" key="6">
    <source>
        <dbReference type="SAM" id="MobiDB-lite"/>
    </source>
</evidence>
<dbReference type="InterPro" id="IPR015424">
    <property type="entry name" value="PyrdxlP-dep_Trfase"/>
</dbReference>
<dbReference type="GO" id="GO:0008483">
    <property type="term" value="F:transaminase activity"/>
    <property type="evidence" value="ECO:0007669"/>
    <property type="project" value="UniProtKB-KW"/>
</dbReference>
<keyword evidence="2" id="KW-0055">Arginine biosynthesis</keyword>
<dbReference type="InterPro" id="IPR050103">
    <property type="entry name" value="Class-III_PLP-dep_AT"/>
</dbReference>
<evidence type="ECO:0000256" key="2">
    <source>
        <dbReference type="ARBA" id="ARBA00022571"/>
    </source>
</evidence>
<feature type="compositionally biased region" description="Basic and acidic residues" evidence="6">
    <location>
        <begin position="738"/>
        <end position="747"/>
    </location>
</feature>
<keyword evidence="2" id="KW-0028">Amino-acid biosynthesis</keyword>
<keyword evidence="8" id="KW-1185">Reference proteome</keyword>
<protein>
    <submittedName>
        <fullName evidence="7">Aminotransferase</fullName>
    </submittedName>
</protein>
<reference evidence="8" key="1">
    <citation type="journal article" date="2019" name="Int. J. Syst. Evol. Microbiol.">
        <title>The Global Catalogue of Microorganisms (GCM) 10K type strain sequencing project: providing services to taxonomists for standard genome sequencing and annotation.</title>
        <authorList>
            <consortium name="The Broad Institute Genomics Platform"/>
            <consortium name="The Broad Institute Genome Sequencing Center for Infectious Disease"/>
            <person name="Wu L."/>
            <person name="Ma J."/>
        </authorList>
    </citation>
    <scope>NUCLEOTIDE SEQUENCE [LARGE SCALE GENOMIC DNA]</scope>
    <source>
        <strain evidence="8">CGMCC 4.7329</strain>
    </source>
</reference>
<dbReference type="InterPro" id="IPR005814">
    <property type="entry name" value="Aminotrans_3"/>
</dbReference>
<comment type="cofactor">
    <cofactor evidence="1">
        <name>pyridoxal 5'-phosphate</name>
        <dbReference type="ChEBI" id="CHEBI:597326"/>
    </cofactor>
</comment>
<dbReference type="EMBL" id="BMNE01000011">
    <property type="protein sequence ID" value="GGN97827.1"/>
    <property type="molecule type" value="Genomic_DNA"/>
</dbReference>
<dbReference type="RefSeq" id="WP_189034251.1">
    <property type="nucleotide sequence ID" value="NZ_BMNE01000011.1"/>
</dbReference>
<dbReference type="InterPro" id="IPR015422">
    <property type="entry name" value="PyrdxlP-dep_Trfase_small"/>
</dbReference>
<name>A0ABQ2L058_9NOCA</name>
<dbReference type="Proteomes" id="UP000658127">
    <property type="component" value="Unassembled WGS sequence"/>
</dbReference>
<comment type="caution">
    <text evidence="7">The sequence shown here is derived from an EMBL/GenBank/DDBJ whole genome shotgun (WGS) entry which is preliminary data.</text>
</comment>
<evidence type="ECO:0000256" key="1">
    <source>
        <dbReference type="ARBA" id="ARBA00001933"/>
    </source>
</evidence>
<evidence type="ECO:0000313" key="7">
    <source>
        <dbReference type="EMBL" id="GGN97827.1"/>
    </source>
</evidence>
<proteinExistence type="predicted"/>
<feature type="region of interest" description="Disordered" evidence="6">
    <location>
        <begin position="721"/>
        <end position="757"/>
    </location>
</feature>
<evidence type="ECO:0000256" key="4">
    <source>
        <dbReference type="ARBA" id="ARBA00022679"/>
    </source>
</evidence>
<gene>
    <name evidence="7" type="ORF">GCM10011610_64220</name>
</gene>
<dbReference type="Pfam" id="PF00202">
    <property type="entry name" value="Aminotran_3"/>
    <property type="match status" value="1"/>
</dbReference>